<accession>A0A8H7S2N8</accession>
<evidence type="ECO:0000256" key="3">
    <source>
        <dbReference type="ARBA" id="ARBA00022723"/>
    </source>
</evidence>
<keyword evidence="14" id="KW-1185">Reference proteome</keyword>
<dbReference type="InterPro" id="IPR046349">
    <property type="entry name" value="C1-like_sf"/>
</dbReference>
<dbReference type="Pfam" id="PF00069">
    <property type="entry name" value="Pkinase"/>
    <property type="match status" value="1"/>
</dbReference>
<dbReference type="GO" id="GO:0004709">
    <property type="term" value="F:MAP kinase kinase kinase activity"/>
    <property type="evidence" value="ECO:0007669"/>
    <property type="project" value="TreeGrafter"/>
</dbReference>
<feature type="domain" description="Protein kinase" evidence="11">
    <location>
        <begin position="1"/>
        <end position="250"/>
    </location>
</feature>
<dbReference type="InterPro" id="IPR001245">
    <property type="entry name" value="Ser-Thr/Tyr_kinase_cat_dom"/>
</dbReference>
<keyword evidence="5" id="KW-0418">Kinase</keyword>
<dbReference type="CDD" id="cd06627">
    <property type="entry name" value="STKc_Cdc7_like"/>
    <property type="match status" value="1"/>
</dbReference>
<reference evidence="13 14" key="1">
    <citation type="submission" date="2020-12" db="EMBL/GenBank/DDBJ databases">
        <title>Metabolic potential, ecology and presence of endohyphal bacteria is reflected in genomic diversity of Mucoromycotina.</title>
        <authorList>
            <person name="Muszewska A."/>
            <person name="Okrasinska A."/>
            <person name="Steczkiewicz K."/>
            <person name="Drgas O."/>
            <person name="Orlowska M."/>
            <person name="Perlinska-Lenart U."/>
            <person name="Aleksandrzak-Piekarczyk T."/>
            <person name="Szatraj K."/>
            <person name="Zielenkiewicz U."/>
            <person name="Pilsyk S."/>
            <person name="Malc E."/>
            <person name="Mieczkowski P."/>
            <person name="Kruszewska J.S."/>
            <person name="Biernat P."/>
            <person name="Pawlowska J."/>
        </authorList>
    </citation>
    <scope>NUCLEOTIDE SEQUENCE [LARGE SCALE GENOMIC DNA]</scope>
    <source>
        <strain evidence="13 14">CBS 142.35</strain>
    </source>
</reference>
<evidence type="ECO:0000256" key="9">
    <source>
        <dbReference type="RuleBase" id="RU000304"/>
    </source>
</evidence>
<dbReference type="EMBL" id="JAEPRB010000104">
    <property type="protein sequence ID" value="KAG2221591.1"/>
    <property type="molecule type" value="Genomic_DNA"/>
</dbReference>
<dbReference type="GO" id="GO:0005524">
    <property type="term" value="F:ATP binding"/>
    <property type="evidence" value="ECO:0007669"/>
    <property type="project" value="UniProtKB-UniRule"/>
</dbReference>
<comment type="caution">
    <text evidence="13">The sequence shown here is derived from an EMBL/GenBank/DDBJ whole genome shotgun (WGS) entry which is preliminary data.</text>
</comment>
<dbReference type="AlphaFoldDB" id="A0A8H7S2N8"/>
<dbReference type="SMART" id="SM00220">
    <property type="entry name" value="S_TKc"/>
    <property type="match status" value="1"/>
</dbReference>
<evidence type="ECO:0000256" key="4">
    <source>
        <dbReference type="ARBA" id="ARBA00022741"/>
    </source>
</evidence>
<evidence type="ECO:0008006" key="15">
    <source>
        <dbReference type="Google" id="ProtNLM"/>
    </source>
</evidence>
<evidence type="ECO:0000256" key="6">
    <source>
        <dbReference type="ARBA" id="ARBA00022833"/>
    </source>
</evidence>
<keyword evidence="3" id="KW-0479">Metal-binding</keyword>
<dbReference type="PROSITE" id="PS00108">
    <property type="entry name" value="PROTEIN_KINASE_ST"/>
    <property type="match status" value="1"/>
</dbReference>
<comment type="similarity">
    <text evidence="9">Belongs to the protein kinase superfamily.</text>
</comment>
<dbReference type="InterPro" id="IPR011009">
    <property type="entry name" value="Kinase-like_dom_sf"/>
</dbReference>
<evidence type="ECO:0000256" key="1">
    <source>
        <dbReference type="ARBA" id="ARBA00022527"/>
    </source>
</evidence>
<keyword evidence="2" id="KW-0808">Transferase</keyword>
<dbReference type="PROSITE" id="PS50011">
    <property type="entry name" value="PROTEIN_KINASE_DOM"/>
    <property type="match status" value="1"/>
</dbReference>
<dbReference type="SUPFAM" id="SSF57889">
    <property type="entry name" value="Cysteine-rich domain"/>
    <property type="match status" value="1"/>
</dbReference>
<dbReference type="Proteomes" id="UP000646827">
    <property type="component" value="Unassembled WGS sequence"/>
</dbReference>
<evidence type="ECO:0000256" key="8">
    <source>
        <dbReference type="PROSITE-ProRule" id="PRU10141"/>
    </source>
</evidence>
<evidence type="ECO:0000256" key="7">
    <source>
        <dbReference type="ARBA" id="ARBA00022840"/>
    </source>
</evidence>
<evidence type="ECO:0000259" key="12">
    <source>
        <dbReference type="PROSITE" id="PS50081"/>
    </source>
</evidence>
<evidence type="ECO:0000256" key="5">
    <source>
        <dbReference type="ARBA" id="ARBA00022777"/>
    </source>
</evidence>
<dbReference type="Gene3D" id="3.30.60.20">
    <property type="match status" value="1"/>
</dbReference>
<dbReference type="PROSITE" id="PS00107">
    <property type="entry name" value="PROTEIN_KINASE_ATP"/>
    <property type="match status" value="1"/>
</dbReference>
<dbReference type="PANTHER" id="PTHR48016">
    <property type="entry name" value="MAP KINASE KINASE KINASE SSK2-RELATED-RELATED"/>
    <property type="match status" value="1"/>
</dbReference>
<keyword evidence="4 8" id="KW-0547">Nucleotide-binding</keyword>
<sequence length="414" mass="46079">HLGNCIGKGQFGAVYRALDIQTGEIVAIKRIKIEDVDVDHEIMQEVDLLKDMDNPNIVRYLGSVRDESHLNIVLEYIENGSILSTLKAFGSLPEKLVASYTQKILSGLAYLHEHEVAHCDLKAANILTTKTGDVKLTDFGVSLNLRIKQDDMGAPAGTPNWMAPEVIELKGASTKSDIWSLACTIVEMITGKPPYADMIAMSALYHIVEDEEPPIPDHISNPLHDFLNACFQKDPKNRPTAHELIQHHWLTSCSVPPLTPSTSADELTISSNTIKKKSITTSSSLSPKTDDDDIDLSMIYEYMRANPTMDSQRVPAPHIRKREIIEHQFVKSTFGKAIECKVCLVTVKKHAVFCEACALICHEKCRQNAVSCRPIFPSSNPKQPKSNRRDSFPLATSEPRGHNKLQKMLASLYL</sequence>
<protein>
    <recommendedName>
        <fullName evidence="15">Kinase-like protein</fullName>
    </recommendedName>
</protein>
<dbReference type="InterPro" id="IPR000719">
    <property type="entry name" value="Prot_kinase_dom"/>
</dbReference>
<dbReference type="GO" id="GO:0005737">
    <property type="term" value="C:cytoplasm"/>
    <property type="evidence" value="ECO:0007669"/>
    <property type="project" value="TreeGrafter"/>
</dbReference>
<dbReference type="PANTHER" id="PTHR48016:SF4">
    <property type="entry name" value="PROTEIN KINASE DOMAIN-CONTAINING PROTEIN"/>
    <property type="match status" value="1"/>
</dbReference>
<dbReference type="PRINTS" id="PR00109">
    <property type="entry name" value="TYRKINASE"/>
</dbReference>
<proteinExistence type="inferred from homology"/>
<dbReference type="PROSITE" id="PS00479">
    <property type="entry name" value="ZF_DAG_PE_1"/>
    <property type="match status" value="1"/>
</dbReference>
<dbReference type="GO" id="GO:0046872">
    <property type="term" value="F:metal ion binding"/>
    <property type="evidence" value="ECO:0007669"/>
    <property type="project" value="UniProtKB-KW"/>
</dbReference>
<evidence type="ECO:0000256" key="10">
    <source>
        <dbReference type="SAM" id="MobiDB-lite"/>
    </source>
</evidence>
<dbReference type="InterPro" id="IPR017441">
    <property type="entry name" value="Protein_kinase_ATP_BS"/>
</dbReference>
<dbReference type="InterPro" id="IPR050538">
    <property type="entry name" value="MAP_kinase_kinase_kinase"/>
</dbReference>
<evidence type="ECO:0000256" key="2">
    <source>
        <dbReference type="ARBA" id="ARBA00022679"/>
    </source>
</evidence>
<feature type="non-terminal residue" evidence="13">
    <location>
        <position position="1"/>
    </location>
</feature>
<keyword evidence="6" id="KW-0862">Zinc</keyword>
<evidence type="ECO:0000313" key="14">
    <source>
        <dbReference type="Proteomes" id="UP000646827"/>
    </source>
</evidence>
<name>A0A8H7S2N8_9FUNG</name>
<dbReference type="InterPro" id="IPR002219">
    <property type="entry name" value="PKC_DAG/PE"/>
</dbReference>
<dbReference type="PROSITE" id="PS50081">
    <property type="entry name" value="ZF_DAG_PE_2"/>
    <property type="match status" value="1"/>
</dbReference>
<gene>
    <name evidence="13" type="ORF">INT45_005165</name>
</gene>
<organism evidence="13 14">
    <name type="scientific">Circinella minor</name>
    <dbReference type="NCBI Taxonomy" id="1195481"/>
    <lineage>
        <taxon>Eukaryota</taxon>
        <taxon>Fungi</taxon>
        <taxon>Fungi incertae sedis</taxon>
        <taxon>Mucoromycota</taxon>
        <taxon>Mucoromycotina</taxon>
        <taxon>Mucoromycetes</taxon>
        <taxon>Mucorales</taxon>
        <taxon>Lichtheimiaceae</taxon>
        <taxon>Circinella</taxon>
    </lineage>
</organism>
<dbReference type="OrthoDB" id="8693905at2759"/>
<dbReference type="InterPro" id="IPR008271">
    <property type="entry name" value="Ser/Thr_kinase_AS"/>
</dbReference>
<feature type="domain" description="Phorbol-ester/DAG-type" evidence="12">
    <location>
        <begin position="326"/>
        <end position="372"/>
    </location>
</feature>
<feature type="region of interest" description="Disordered" evidence="10">
    <location>
        <begin position="376"/>
        <end position="399"/>
    </location>
</feature>
<keyword evidence="7 8" id="KW-0067">ATP-binding</keyword>
<dbReference type="Gene3D" id="1.10.510.10">
    <property type="entry name" value="Transferase(Phosphotransferase) domain 1"/>
    <property type="match status" value="1"/>
</dbReference>
<dbReference type="SUPFAM" id="SSF56112">
    <property type="entry name" value="Protein kinase-like (PK-like)"/>
    <property type="match status" value="1"/>
</dbReference>
<evidence type="ECO:0000313" key="13">
    <source>
        <dbReference type="EMBL" id="KAG2221591.1"/>
    </source>
</evidence>
<feature type="binding site" evidence="8">
    <location>
        <position position="29"/>
    </location>
    <ligand>
        <name>ATP</name>
        <dbReference type="ChEBI" id="CHEBI:30616"/>
    </ligand>
</feature>
<keyword evidence="1 9" id="KW-0723">Serine/threonine-protein kinase</keyword>
<evidence type="ECO:0000259" key="11">
    <source>
        <dbReference type="PROSITE" id="PS50011"/>
    </source>
</evidence>